<keyword evidence="4" id="KW-1185">Reference proteome</keyword>
<dbReference type="Gene3D" id="3.10.100.10">
    <property type="entry name" value="Mannose-Binding Protein A, subunit A"/>
    <property type="match status" value="1"/>
</dbReference>
<evidence type="ECO:0000313" key="4">
    <source>
        <dbReference type="Proteomes" id="UP001497497"/>
    </source>
</evidence>
<dbReference type="InterPro" id="IPR001304">
    <property type="entry name" value="C-type_lectin-like"/>
</dbReference>
<accession>A0AAV2HJG4</accession>
<feature type="non-terminal residue" evidence="3">
    <location>
        <position position="1"/>
    </location>
</feature>
<evidence type="ECO:0000256" key="1">
    <source>
        <dbReference type="SAM" id="Phobius"/>
    </source>
</evidence>
<feature type="domain" description="C-type lectin" evidence="2">
    <location>
        <begin position="1"/>
        <end position="65"/>
    </location>
</feature>
<feature type="transmembrane region" description="Helical" evidence="1">
    <location>
        <begin position="120"/>
        <end position="141"/>
    </location>
</feature>
<dbReference type="AlphaFoldDB" id="A0AAV2HJG4"/>
<dbReference type="Pfam" id="PF00059">
    <property type="entry name" value="Lectin_C"/>
    <property type="match status" value="1"/>
</dbReference>
<comment type="caution">
    <text evidence="3">The sequence shown here is derived from an EMBL/GenBank/DDBJ whole genome shotgun (WGS) entry which is preliminary data.</text>
</comment>
<organism evidence="3 4">
    <name type="scientific">Lymnaea stagnalis</name>
    <name type="common">Great pond snail</name>
    <name type="synonym">Helix stagnalis</name>
    <dbReference type="NCBI Taxonomy" id="6523"/>
    <lineage>
        <taxon>Eukaryota</taxon>
        <taxon>Metazoa</taxon>
        <taxon>Spiralia</taxon>
        <taxon>Lophotrochozoa</taxon>
        <taxon>Mollusca</taxon>
        <taxon>Gastropoda</taxon>
        <taxon>Heterobranchia</taxon>
        <taxon>Euthyneura</taxon>
        <taxon>Panpulmonata</taxon>
        <taxon>Hygrophila</taxon>
        <taxon>Lymnaeoidea</taxon>
        <taxon>Lymnaeidae</taxon>
        <taxon>Lymnaea</taxon>
    </lineage>
</organism>
<evidence type="ECO:0000259" key="2">
    <source>
        <dbReference type="PROSITE" id="PS50041"/>
    </source>
</evidence>
<keyword evidence="1" id="KW-0812">Transmembrane</keyword>
<reference evidence="3 4" key="1">
    <citation type="submission" date="2024-04" db="EMBL/GenBank/DDBJ databases">
        <authorList>
            <consortium name="Genoscope - CEA"/>
            <person name="William W."/>
        </authorList>
    </citation>
    <scope>NUCLEOTIDE SEQUENCE [LARGE SCALE GENOMIC DNA]</scope>
</reference>
<dbReference type="InterPro" id="IPR016186">
    <property type="entry name" value="C-type_lectin-like/link_sf"/>
</dbReference>
<dbReference type="Proteomes" id="UP001497497">
    <property type="component" value="Unassembled WGS sequence"/>
</dbReference>
<keyword evidence="1" id="KW-1133">Transmembrane helix</keyword>
<dbReference type="InterPro" id="IPR016187">
    <property type="entry name" value="CTDL_fold"/>
</dbReference>
<evidence type="ECO:0000313" key="3">
    <source>
        <dbReference type="EMBL" id="CAL1534022.1"/>
    </source>
</evidence>
<protein>
    <recommendedName>
        <fullName evidence="2">C-type lectin domain-containing protein</fullName>
    </recommendedName>
</protein>
<name>A0AAV2HJG4_LYMST</name>
<dbReference type="SUPFAM" id="SSF56436">
    <property type="entry name" value="C-type lectin-like"/>
    <property type="match status" value="1"/>
</dbReference>
<keyword evidence="1" id="KW-0472">Membrane</keyword>
<sequence length="142" mass="15424">WIGANDSVKEGTWVWEDDGAVATELPGLWYPSEPSNKTLSEDCALIVSAQVFDEECDRHNRFICEEKGTITTPDLAASASTTKDPITTPDLAASATVDPICTSTSSVTVPVTTMMKCDAIFINVNVQMLLLLNLYAFSYLVI</sequence>
<gene>
    <name evidence="3" type="ORF">GSLYS_00007982001</name>
</gene>
<dbReference type="EMBL" id="CAXITT010000159">
    <property type="protein sequence ID" value="CAL1534022.1"/>
    <property type="molecule type" value="Genomic_DNA"/>
</dbReference>
<dbReference type="PROSITE" id="PS50041">
    <property type="entry name" value="C_TYPE_LECTIN_2"/>
    <property type="match status" value="1"/>
</dbReference>
<proteinExistence type="predicted"/>